<sequence>MSVLTLPLPWMDINEVGLKGVIEVHSSDLRRQKVKGSRVCELMAILNEKLKALPQQESYLHRKVTSSAWMSCQ</sequence>
<evidence type="ECO:0000313" key="1">
    <source>
        <dbReference type="EMBL" id="CAI5739956.1"/>
    </source>
</evidence>
<dbReference type="EMBL" id="CANTFM010001479">
    <property type="protein sequence ID" value="CAI5739956.1"/>
    <property type="molecule type" value="Genomic_DNA"/>
</dbReference>
<comment type="caution">
    <text evidence="1">The sequence shown here is derived from an EMBL/GenBank/DDBJ whole genome shotgun (WGS) entry which is preliminary data.</text>
</comment>
<organism evidence="1 2">
    <name type="scientific">Peronospora destructor</name>
    <dbReference type="NCBI Taxonomy" id="86335"/>
    <lineage>
        <taxon>Eukaryota</taxon>
        <taxon>Sar</taxon>
        <taxon>Stramenopiles</taxon>
        <taxon>Oomycota</taxon>
        <taxon>Peronosporomycetes</taxon>
        <taxon>Peronosporales</taxon>
        <taxon>Peronosporaceae</taxon>
        <taxon>Peronospora</taxon>
    </lineage>
</organism>
<accession>A0AAV0UX58</accession>
<dbReference type="Proteomes" id="UP001162029">
    <property type="component" value="Unassembled WGS sequence"/>
</dbReference>
<proteinExistence type="predicted"/>
<dbReference type="AlphaFoldDB" id="A0AAV0UX58"/>
<gene>
    <name evidence="1" type="ORF">PDE001_LOCUS7354</name>
</gene>
<name>A0AAV0UX58_9STRA</name>
<keyword evidence="2" id="KW-1185">Reference proteome</keyword>
<protein>
    <submittedName>
        <fullName evidence="1">Uncharacterized protein</fullName>
    </submittedName>
</protein>
<evidence type="ECO:0000313" key="2">
    <source>
        <dbReference type="Proteomes" id="UP001162029"/>
    </source>
</evidence>
<reference evidence="1" key="1">
    <citation type="submission" date="2022-12" db="EMBL/GenBank/DDBJ databases">
        <authorList>
            <person name="Webb A."/>
        </authorList>
    </citation>
    <scope>NUCLEOTIDE SEQUENCE</scope>
    <source>
        <strain evidence="1">Pd1</strain>
    </source>
</reference>